<dbReference type="OrthoDB" id="2736584at2"/>
<dbReference type="Gene3D" id="3.30.310.250">
    <property type="entry name" value="Sporulation inhibitor of replication protein SirA"/>
    <property type="match status" value="1"/>
</dbReference>
<dbReference type="AlphaFoldDB" id="A0A0M0L5Q7"/>
<gene>
    <name evidence="1" type="ORF">AMD01_11360</name>
</gene>
<sequence>MMRKYDIYLIEKEVANHYYQRAGLIFQLFKDFQQPSHIQYDELKKQVEYITKPLPIEELEDAIESAFLHTTAFFKGEKQYKLSILKTQSRARIKMYDRLISLEGIGGVDAETAFFEVLRKLNPYFLAMDFTKEQYGWLTPIKTKKFI</sequence>
<proteinExistence type="predicted"/>
<evidence type="ECO:0000313" key="2">
    <source>
        <dbReference type="Proteomes" id="UP000037558"/>
    </source>
</evidence>
<evidence type="ECO:0000313" key="1">
    <source>
        <dbReference type="EMBL" id="KOO46420.1"/>
    </source>
</evidence>
<comment type="caution">
    <text evidence="1">The sequence shown here is derived from an EMBL/GenBank/DDBJ whole genome shotgun (WGS) entry which is preliminary data.</text>
</comment>
<dbReference type="Pfam" id="PF10747">
    <property type="entry name" value="SirA"/>
    <property type="match status" value="1"/>
</dbReference>
<evidence type="ECO:0008006" key="3">
    <source>
        <dbReference type="Google" id="ProtNLM"/>
    </source>
</evidence>
<dbReference type="InterPro" id="IPR038449">
    <property type="entry name" value="SirA_sf"/>
</dbReference>
<dbReference type="RefSeq" id="WP_083446521.1">
    <property type="nucleotide sequence ID" value="NZ_JAUKEN010000001.1"/>
</dbReference>
<name>A0A0M0L5Q7_9BACI</name>
<organism evidence="1 2">
    <name type="scientific">Priestia koreensis</name>
    <dbReference type="NCBI Taxonomy" id="284581"/>
    <lineage>
        <taxon>Bacteria</taxon>
        <taxon>Bacillati</taxon>
        <taxon>Bacillota</taxon>
        <taxon>Bacilli</taxon>
        <taxon>Bacillales</taxon>
        <taxon>Bacillaceae</taxon>
        <taxon>Priestia</taxon>
    </lineage>
</organism>
<reference evidence="2" key="1">
    <citation type="submission" date="2015-08" db="EMBL/GenBank/DDBJ databases">
        <title>Fjat-14210 dsm16467.</title>
        <authorList>
            <person name="Liu B."/>
            <person name="Wang J."/>
            <person name="Zhu Y."/>
            <person name="Liu G."/>
            <person name="Chen Q."/>
            <person name="Chen Z."/>
            <person name="Lan J."/>
            <person name="Che J."/>
            <person name="Ge C."/>
            <person name="Shi H."/>
            <person name="Pan Z."/>
            <person name="Liu X."/>
        </authorList>
    </citation>
    <scope>NUCLEOTIDE SEQUENCE [LARGE SCALE GENOMIC DNA]</scope>
    <source>
        <strain evidence="2">DSM 16467</strain>
    </source>
</reference>
<protein>
    <recommendedName>
        <fullName evidence="3">Sporulation inhibitor of replication protein SirA</fullName>
    </recommendedName>
</protein>
<keyword evidence="2" id="KW-1185">Reference proteome</keyword>
<accession>A0A0M0L5Q7</accession>
<dbReference type="STRING" id="284581.AMD01_11360"/>
<dbReference type="EMBL" id="LILC01000013">
    <property type="protein sequence ID" value="KOO46420.1"/>
    <property type="molecule type" value="Genomic_DNA"/>
</dbReference>
<dbReference type="PATRIC" id="fig|284581.3.peg.2386"/>
<dbReference type="InterPro" id="IPR019683">
    <property type="entry name" value="SirA"/>
</dbReference>
<dbReference type="Proteomes" id="UP000037558">
    <property type="component" value="Unassembled WGS sequence"/>
</dbReference>